<sequence length="103" mass="12257">MVVSFGEDGEVPWQLWGRWRRTKEQLEEWIISHTFREANFASDTVANFGCGLDNQSVTYRGRPPWLFNWEQPGFSFLQYLTFNSLNLNSTRYKVQMLPPEQYN</sequence>
<organism evidence="1 2">
    <name type="scientific">Thalictrum thalictroides</name>
    <name type="common">Rue-anemone</name>
    <name type="synonym">Anemone thalictroides</name>
    <dbReference type="NCBI Taxonomy" id="46969"/>
    <lineage>
        <taxon>Eukaryota</taxon>
        <taxon>Viridiplantae</taxon>
        <taxon>Streptophyta</taxon>
        <taxon>Embryophyta</taxon>
        <taxon>Tracheophyta</taxon>
        <taxon>Spermatophyta</taxon>
        <taxon>Magnoliopsida</taxon>
        <taxon>Ranunculales</taxon>
        <taxon>Ranunculaceae</taxon>
        <taxon>Thalictroideae</taxon>
        <taxon>Thalictrum</taxon>
    </lineage>
</organism>
<dbReference type="EMBL" id="JABWDY010016696">
    <property type="protein sequence ID" value="KAF5195921.1"/>
    <property type="molecule type" value="Genomic_DNA"/>
</dbReference>
<name>A0A7J6WEX3_THATH</name>
<protein>
    <submittedName>
        <fullName evidence="1">Uncharacterized protein</fullName>
    </submittedName>
</protein>
<proteinExistence type="predicted"/>
<dbReference type="AlphaFoldDB" id="A0A7J6WEX3"/>
<reference evidence="1 2" key="1">
    <citation type="submission" date="2020-06" db="EMBL/GenBank/DDBJ databases">
        <title>Transcriptomic and genomic resources for Thalictrum thalictroides and T. hernandezii: Facilitating candidate gene discovery in an emerging model plant lineage.</title>
        <authorList>
            <person name="Arias T."/>
            <person name="Riano-Pachon D.M."/>
            <person name="Di Stilio V.S."/>
        </authorList>
    </citation>
    <scope>NUCLEOTIDE SEQUENCE [LARGE SCALE GENOMIC DNA]</scope>
    <source>
        <strain evidence="2">cv. WT478/WT964</strain>
        <tissue evidence="1">Leaves</tissue>
    </source>
</reference>
<gene>
    <name evidence="1" type="ORF">FRX31_014497</name>
</gene>
<dbReference type="Proteomes" id="UP000554482">
    <property type="component" value="Unassembled WGS sequence"/>
</dbReference>
<evidence type="ECO:0000313" key="1">
    <source>
        <dbReference type="EMBL" id="KAF5195921.1"/>
    </source>
</evidence>
<comment type="caution">
    <text evidence="1">The sequence shown here is derived from an EMBL/GenBank/DDBJ whole genome shotgun (WGS) entry which is preliminary data.</text>
</comment>
<dbReference type="OrthoDB" id="10585555at2759"/>
<keyword evidence="2" id="KW-1185">Reference proteome</keyword>
<evidence type="ECO:0000313" key="2">
    <source>
        <dbReference type="Proteomes" id="UP000554482"/>
    </source>
</evidence>
<accession>A0A7J6WEX3</accession>